<feature type="compositionally biased region" description="Basic and acidic residues" evidence="1">
    <location>
        <begin position="188"/>
        <end position="197"/>
    </location>
</feature>
<dbReference type="PANTHER" id="PTHR36205">
    <property type="entry name" value="CHROMOSOME 19, WHOLE GENOME SHOTGUN SEQUENCE"/>
    <property type="match status" value="1"/>
</dbReference>
<evidence type="ECO:0000313" key="3">
    <source>
        <dbReference type="EMBL" id="KAK6515036.1"/>
    </source>
</evidence>
<comment type="caution">
    <text evidence="3">The sequence shown here is derived from an EMBL/GenBank/DDBJ whole genome shotgun (WGS) entry which is preliminary data.</text>
</comment>
<keyword evidence="4" id="KW-1185">Reference proteome</keyword>
<keyword evidence="2" id="KW-0472">Membrane</keyword>
<feature type="compositionally biased region" description="Pro residues" evidence="1">
    <location>
        <begin position="251"/>
        <end position="266"/>
    </location>
</feature>
<feature type="compositionally biased region" description="Low complexity" evidence="1">
    <location>
        <begin position="213"/>
        <end position="226"/>
    </location>
</feature>
<dbReference type="InterPro" id="IPR021822">
    <property type="entry name" value="DUF3405"/>
</dbReference>
<dbReference type="PANTHER" id="PTHR36205:SF2">
    <property type="entry name" value="MAJOR FACILITATOR SUPERFAMILY TRANSPORTER"/>
    <property type="match status" value="1"/>
</dbReference>
<dbReference type="Proteomes" id="UP001307849">
    <property type="component" value="Unassembled WGS sequence"/>
</dbReference>
<evidence type="ECO:0000256" key="2">
    <source>
        <dbReference type="SAM" id="Phobius"/>
    </source>
</evidence>
<feature type="region of interest" description="Disordered" evidence="1">
    <location>
        <begin position="27"/>
        <end position="54"/>
    </location>
</feature>
<evidence type="ECO:0000313" key="4">
    <source>
        <dbReference type="Proteomes" id="UP001307849"/>
    </source>
</evidence>
<feature type="compositionally biased region" description="Polar residues" evidence="1">
    <location>
        <begin position="198"/>
        <end position="212"/>
    </location>
</feature>
<accession>A0AAN8RUG5</accession>
<dbReference type="Pfam" id="PF11885">
    <property type="entry name" value="DUF3405"/>
    <property type="match status" value="1"/>
</dbReference>
<feature type="region of interest" description="Disordered" evidence="1">
    <location>
        <begin position="188"/>
        <end position="270"/>
    </location>
</feature>
<keyword evidence="2" id="KW-1133">Transmembrane helix</keyword>
<name>A0AAN8RUG5_9PEZI</name>
<keyword evidence="2" id="KW-0812">Transmembrane</keyword>
<sequence>MTSLLASLKSLLPSSLSSQLQWTLLPTSSPTSPSHNTTTTNSPEKRTNNSNSNNNNSSSIWLTLLTFPFTFSLTLTNFYSNHLKSYKLPAITKIRRIFLQLLVGCVVITSVTMVFALSGMTGYTVNKLGVHFDSDAVWKGFPVMTSYYNGIYDLVPKEINIAENTGPNNAPKATSVHNRFVNRRFVKDDDAPAEESKSSNTDITPPSQETANSDSTTTPTESSNPPKGSKATTPKKQENNTPKQELKDKQPPPPQKKAPNPIPYHPYPDYTASSPNFKSCESLVSNYTGQSIRIKAYKGVMKGMPDPAYGSYEALGLDDSVCFERRMRFGGYGWKDRDEIPKNSKDEDILFDREWRVDWGQVQDECVKMNSGRFEGNDGKGEDKKGKKKRTAVVLRVWNSYPFTRFDYVVLRSLITELNVNTGGEYGVHLLMHVKDIDEDKVDVRSEKVRRKILEESIAEEFWGITTLWSEKMMKEEYKELEGGKEWREHGIYDAYRSIWLSQQWFSKLHEEYEYFWSLEMDVKYTGHWYHLFDKINTFARNQPRRGLWARNARFYVPSVHGSYQEFSEMVEKQSSPEERIWGAVEGVEVIDEKLKVKKTFEKEEDDEGYQWGKGEEADLVTLSPIFQVVNTTWVIKDDFTGYGDERPEKENYNPYWSGPPRRGAVVAVYRFSRRLLNAMEVENRGGRHMGVEMFPASVALQYGYKGVYAPHPVFMDRRWPGRYLEKVLNGGKDGSSGGSERSLFGKREHHFGGSGFYYGSYWPRGVMGVWMGGEWEGKGGEGWERERGRGCLGGMVVHPVKDL</sequence>
<gene>
    <name evidence="3" type="ORF">TWF506_007389</name>
</gene>
<protein>
    <submittedName>
        <fullName evidence="3">Uncharacterized protein</fullName>
    </submittedName>
</protein>
<dbReference type="EMBL" id="JAVHJM010000004">
    <property type="protein sequence ID" value="KAK6515036.1"/>
    <property type="molecule type" value="Genomic_DNA"/>
</dbReference>
<proteinExistence type="predicted"/>
<evidence type="ECO:0000256" key="1">
    <source>
        <dbReference type="SAM" id="MobiDB-lite"/>
    </source>
</evidence>
<feature type="transmembrane region" description="Helical" evidence="2">
    <location>
        <begin position="97"/>
        <end position="117"/>
    </location>
</feature>
<organism evidence="3 4">
    <name type="scientific">Arthrobotrys conoides</name>
    <dbReference type="NCBI Taxonomy" id="74498"/>
    <lineage>
        <taxon>Eukaryota</taxon>
        <taxon>Fungi</taxon>
        <taxon>Dikarya</taxon>
        <taxon>Ascomycota</taxon>
        <taxon>Pezizomycotina</taxon>
        <taxon>Orbiliomycetes</taxon>
        <taxon>Orbiliales</taxon>
        <taxon>Orbiliaceae</taxon>
        <taxon>Arthrobotrys</taxon>
    </lineage>
</organism>
<feature type="transmembrane region" description="Helical" evidence="2">
    <location>
        <begin position="58"/>
        <end position="76"/>
    </location>
</feature>
<reference evidence="3 4" key="1">
    <citation type="submission" date="2019-10" db="EMBL/GenBank/DDBJ databases">
        <authorList>
            <person name="Palmer J.M."/>
        </authorList>
    </citation>
    <scope>NUCLEOTIDE SEQUENCE [LARGE SCALE GENOMIC DNA]</scope>
    <source>
        <strain evidence="3 4">TWF506</strain>
    </source>
</reference>
<dbReference type="AlphaFoldDB" id="A0AAN8RUG5"/>